<organism evidence="2 3">
    <name type="scientific">Mucilaginibacter oryzae</name>
    <dbReference type="NCBI Taxonomy" id="468058"/>
    <lineage>
        <taxon>Bacteria</taxon>
        <taxon>Pseudomonadati</taxon>
        <taxon>Bacteroidota</taxon>
        <taxon>Sphingobacteriia</taxon>
        <taxon>Sphingobacteriales</taxon>
        <taxon>Sphingobacteriaceae</taxon>
        <taxon>Mucilaginibacter</taxon>
    </lineage>
</organism>
<sequence>MDCANKKNDKYLLIINKYLSFLNKITNMKNLGKRSLSAVMAIAVNLLWWVEWVAGALGAFMVLTAAHIRKAFALQVPITYTPMSMAQIYSAKQKGDFSILNTTNGTLSIHVGADWKTIAALLTGYGAIFAAIVIITYQVKRIFESFKQDQPFQQANIYRVRNIALVLISYSVVQWSSVIMINQFLLSNFVFHHLDLTYEFNYTCLLIGVVLLAVEGVFKTGLALEEEKQLTI</sequence>
<evidence type="ECO:0000256" key="1">
    <source>
        <dbReference type="SAM" id="Phobius"/>
    </source>
</evidence>
<proteinExistence type="predicted"/>
<evidence type="ECO:0000313" key="2">
    <source>
        <dbReference type="EMBL" id="PWK80307.1"/>
    </source>
</evidence>
<feature type="transmembrane region" description="Helical" evidence="1">
    <location>
        <begin position="160"/>
        <end position="180"/>
    </location>
</feature>
<dbReference type="Pfam" id="PF11188">
    <property type="entry name" value="DUF2975"/>
    <property type="match status" value="1"/>
</dbReference>
<evidence type="ECO:0008006" key="4">
    <source>
        <dbReference type="Google" id="ProtNLM"/>
    </source>
</evidence>
<dbReference type="AlphaFoldDB" id="A0A316HJ20"/>
<keyword evidence="1" id="KW-0472">Membrane</keyword>
<dbReference type="Proteomes" id="UP000245678">
    <property type="component" value="Unassembled WGS sequence"/>
</dbReference>
<protein>
    <recommendedName>
        <fullName evidence="4">DUF2975 family protein</fullName>
    </recommendedName>
</protein>
<keyword evidence="3" id="KW-1185">Reference proteome</keyword>
<dbReference type="EMBL" id="QGHA01000001">
    <property type="protein sequence ID" value="PWK80307.1"/>
    <property type="molecule type" value="Genomic_DNA"/>
</dbReference>
<gene>
    <name evidence="2" type="ORF">LX99_00772</name>
</gene>
<keyword evidence="1" id="KW-1133">Transmembrane helix</keyword>
<feature type="transmembrane region" description="Helical" evidence="1">
    <location>
        <begin position="118"/>
        <end position="139"/>
    </location>
</feature>
<feature type="transmembrane region" description="Helical" evidence="1">
    <location>
        <begin position="200"/>
        <end position="218"/>
    </location>
</feature>
<evidence type="ECO:0000313" key="3">
    <source>
        <dbReference type="Proteomes" id="UP000245678"/>
    </source>
</evidence>
<feature type="transmembrane region" description="Helical" evidence="1">
    <location>
        <begin position="38"/>
        <end position="63"/>
    </location>
</feature>
<reference evidence="2 3" key="1">
    <citation type="submission" date="2018-05" db="EMBL/GenBank/DDBJ databases">
        <title>Genomic Encyclopedia of Archaeal and Bacterial Type Strains, Phase II (KMG-II): from individual species to whole genera.</title>
        <authorList>
            <person name="Goeker M."/>
        </authorList>
    </citation>
    <scope>NUCLEOTIDE SEQUENCE [LARGE SCALE GENOMIC DNA]</scope>
    <source>
        <strain evidence="2 3">DSM 19975</strain>
    </source>
</reference>
<comment type="caution">
    <text evidence="2">The sequence shown here is derived from an EMBL/GenBank/DDBJ whole genome shotgun (WGS) entry which is preliminary data.</text>
</comment>
<keyword evidence="1" id="KW-0812">Transmembrane</keyword>
<accession>A0A316HJ20</accession>
<name>A0A316HJ20_9SPHI</name>
<dbReference type="InterPro" id="IPR021354">
    <property type="entry name" value="DUF2975"/>
</dbReference>